<accession>A0A2Z4H7X0</accession>
<reference evidence="1" key="1">
    <citation type="journal article" date="2018" name="MSphere">
        <title>Ultrasensitive Capture of Human Herpes Simplex Virus Genomes Directly from Clinical Samples Reveals Extraordinarily Limited Evolution in Cell Culture.</title>
        <authorList>
            <person name="Greninger A.L."/>
            <person name="Roychoudhury P."/>
            <person name="Xie H."/>
            <person name="Casto A."/>
            <person name="Cent A."/>
            <person name="Pepper G."/>
            <person name="Koelle D.M."/>
            <person name="Huang M.L."/>
            <person name="Wald A."/>
            <person name="Johnston C."/>
            <person name="Jerome K.R."/>
        </authorList>
    </citation>
    <scope>NUCLEOTIDE SEQUENCE</scope>
    <source>
        <strain evidence="1">2003-15756</strain>
    </source>
</reference>
<sequence>MRKKRGLTFVLWLEANTMVLRDPSGNEKEMVSPLTWSTRAEPNQPRRQASISSNTGSVALRMCAV</sequence>
<name>A0A2Z4H7X0_HHV1</name>
<organismHost>
    <name type="scientific">Homo sapiens</name>
    <name type="common">Human</name>
    <dbReference type="NCBI Taxonomy" id="9606"/>
</organismHost>
<organism evidence="1">
    <name type="scientific">Human herpesvirus 1</name>
    <name type="common">HHV-1</name>
    <name type="synonym">Human herpes simplex virus 1</name>
    <dbReference type="NCBI Taxonomy" id="10298"/>
    <lineage>
        <taxon>Viruses</taxon>
        <taxon>Duplodnaviria</taxon>
        <taxon>Heunggongvirae</taxon>
        <taxon>Peploviricota</taxon>
        <taxon>Herviviricetes</taxon>
        <taxon>Herpesvirales</taxon>
        <taxon>Orthoherpesviridae</taxon>
        <taxon>Alphaherpesvirinae</taxon>
        <taxon>Simplexvirus</taxon>
        <taxon>Simplexvirus humanalpha1</taxon>
    </lineage>
</organism>
<proteinExistence type="predicted"/>
<protein>
    <submittedName>
        <fullName evidence="1">Uncharacterized protein</fullName>
    </submittedName>
</protein>
<dbReference type="EMBL" id="MG999872">
    <property type="protein sequence ID" value="AWW10914.1"/>
    <property type="molecule type" value="Genomic_DNA"/>
</dbReference>
<evidence type="ECO:0000313" key="1">
    <source>
        <dbReference type="EMBL" id="AWW10914.1"/>
    </source>
</evidence>